<dbReference type="InterPro" id="IPR014347">
    <property type="entry name" value="Tautomerase/MIF_sf"/>
</dbReference>
<reference evidence="1 4" key="3">
    <citation type="submission" date="2019-06" db="EMBL/GenBank/DDBJ databases">
        <title>Whole genome shotgun sequence of Brevibacillus reuszeri NBRC 15719.</title>
        <authorList>
            <person name="Hosoyama A."/>
            <person name="Uohara A."/>
            <person name="Ohji S."/>
            <person name="Ichikawa N."/>
        </authorList>
    </citation>
    <scope>NUCLEOTIDE SEQUENCE [LARGE SCALE GENOMIC DNA]</scope>
    <source>
        <strain evidence="1 4">NBRC 15719</strain>
    </source>
</reference>
<evidence type="ECO:0000313" key="1">
    <source>
        <dbReference type="EMBL" id="GED67869.1"/>
    </source>
</evidence>
<reference evidence="3" key="1">
    <citation type="submission" date="2015-07" db="EMBL/GenBank/DDBJ databases">
        <title>Genome sequencing project for genomic taxonomy and phylogenomics of Bacillus-like bacteria.</title>
        <authorList>
            <person name="Liu B."/>
            <person name="Wang J."/>
            <person name="Zhu Y."/>
            <person name="Liu G."/>
            <person name="Chen Q."/>
            <person name="Chen Z."/>
            <person name="Lan J."/>
            <person name="Che J."/>
            <person name="Ge C."/>
            <person name="Shi H."/>
            <person name="Pan Z."/>
            <person name="Liu X."/>
        </authorList>
    </citation>
    <scope>NUCLEOTIDE SEQUENCE [LARGE SCALE GENOMIC DNA]</scope>
    <source>
        <strain evidence="3">DSM 9887</strain>
    </source>
</reference>
<sequence length="108" mass="11996">MPHLIVRGIQAEQMAAISEPLAVELAALCGCGTDNFTIECLQTTGVFAGKVVESFPFIEVAWFERGQEVRDQFAQIVTKYVLSLGIPEVEMAFVAYQKESYYANGEHF</sequence>
<evidence type="ECO:0000313" key="3">
    <source>
        <dbReference type="Proteomes" id="UP000036834"/>
    </source>
</evidence>
<dbReference type="PATRIC" id="fig|54915.3.peg.5582"/>
<dbReference type="Proteomes" id="UP000036834">
    <property type="component" value="Unassembled WGS sequence"/>
</dbReference>
<evidence type="ECO:0000313" key="2">
    <source>
        <dbReference type="EMBL" id="KNB74507.1"/>
    </source>
</evidence>
<organism evidence="2 3">
    <name type="scientific">Brevibacillus reuszeri</name>
    <dbReference type="NCBI Taxonomy" id="54915"/>
    <lineage>
        <taxon>Bacteria</taxon>
        <taxon>Bacillati</taxon>
        <taxon>Bacillota</taxon>
        <taxon>Bacilli</taxon>
        <taxon>Bacillales</taxon>
        <taxon>Paenibacillaceae</taxon>
        <taxon>Brevibacillus</taxon>
    </lineage>
</organism>
<dbReference type="EMBL" id="BJON01000006">
    <property type="protein sequence ID" value="GED67869.1"/>
    <property type="molecule type" value="Genomic_DNA"/>
</dbReference>
<protein>
    <recommendedName>
        <fullName evidence="5">DUF1904 domain-containing protein</fullName>
    </recommendedName>
</protein>
<accession>A0A0K9Z0X3</accession>
<dbReference type="OrthoDB" id="5587545at2"/>
<dbReference type="STRING" id="54915.ADS79_02125"/>
<dbReference type="InterPro" id="IPR015017">
    <property type="entry name" value="DUF1904"/>
</dbReference>
<keyword evidence="4" id="KW-1185">Reference proteome</keyword>
<dbReference type="Proteomes" id="UP000319578">
    <property type="component" value="Unassembled WGS sequence"/>
</dbReference>
<evidence type="ECO:0008006" key="5">
    <source>
        <dbReference type="Google" id="ProtNLM"/>
    </source>
</evidence>
<gene>
    <name evidence="2" type="ORF">ADS79_02125</name>
    <name evidence="1" type="ORF">BRE01_15710</name>
</gene>
<name>A0A0K9Z0X3_9BACL</name>
<dbReference type="Pfam" id="PF08921">
    <property type="entry name" value="DUF1904"/>
    <property type="match status" value="1"/>
</dbReference>
<dbReference type="AlphaFoldDB" id="A0A0K9Z0X3"/>
<comment type="caution">
    <text evidence="2">The sequence shown here is derived from an EMBL/GenBank/DDBJ whole genome shotgun (WGS) entry which is preliminary data.</text>
</comment>
<reference evidence="2" key="2">
    <citation type="submission" date="2015-07" db="EMBL/GenBank/DDBJ databases">
        <title>MeaNS - Measles Nucleotide Surveillance Program.</title>
        <authorList>
            <person name="Tran T."/>
            <person name="Druce J."/>
        </authorList>
    </citation>
    <scope>NUCLEOTIDE SEQUENCE</scope>
    <source>
        <strain evidence="2">DSM 9887</strain>
    </source>
</reference>
<dbReference type="RefSeq" id="WP_049736753.1">
    <property type="nucleotide sequence ID" value="NZ_BJON01000006.1"/>
</dbReference>
<evidence type="ECO:0000313" key="4">
    <source>
        <dbReference type="Proteomes" id="UP000319578"/>
    </source>
</evidence>
<proteinExistence type="predicted"/>
<dbReference type="Gene3D" id="3.30.429.10">
    <property type="entry name" value="Macrophage Migration Inhibitory Factor"/>
    <property type="match status" value="1"/>
</dbReference>
<dbReference type="SUPFAM" id="SSF55331">
    <property type="entry name" value="Tautomerase/MIF"/>
    <property type="match status" value="1"/>
</dbReference>
<dbReference type="EMBL" id="LGIQ01000002">
    <property type="protein sequence ID" value="KNB74507.1"/>
    <property type="molecule type" value="Genomic_DNA"/>
</dbReference>